<dbReference type="Gene3D" id="3.40.50.720">
    <property type="entry name" value="NAD(P)-binding Rossmann-like Domain"/>
    <property type="match status" value="1"/>
</dbReference>
<name>A0A9P4XZB7_CRYP1</name>
<comment type="caution">
    <text evidence="2">The sequence shown here is derived from an EMBL/GenBank/DDBJ whole genome shotgun (WGS) entry which is preliminary data.</text>
</comment>
<dbReference type="Pfam" id="PF00106">
    <property type="entry name" value="adh_short"/>
    <property type="match status" value="1"/>
</dbReference>
<sequence length="341" mass="36585">MVSSSAIVASNKRLAATFPDQLVAIFVGGTSGVGEYTLKALARYAPQPRIYIVGRSRESADRIISECQDANANGVYEFVQADISLLKNIDDVCRQIRSKEKAINLLFQTQGTMAFSKTTSEGLPLASSVTSHGRTRFVLNLLPLLRNAKTLRRVVSVAAATYEGPIDLNNLAGDGYTLHQWRDQTASLQTLLMDEVARRAPDVAFVHSAPGVVKSGIMRDLEPTLGLSIIIGISKLLVPFIQTSPDECAEQQLFIATSARFPARQQSAGVAGVSLGSGLQTARGIDGQTGSGMYSVDNKGESASSRVESLLRQFKSDGTAEKAWERITADYVKITGAEVGV</sequence>
<dbReference type="InterPro" id="IPR002347">
    <property type="entry name" value="SDR_fam"/>
</dbReference>
<proteinExistence type="predicted"/>
<dbReference type="InterPro" id="IPR036291">
    <property type="entry name" value="NAD(P)-bd_dom_sf"/>
</dbReference>
<dbReference type="GO" id="GO:0016491">
    <property type="term" value="F:oxidoreductase activity"/>
    <property type="evidence" value="ECO:0007669"/>
    <property type="project" value="UniProtKB-KW"/>
</dbReference>
<dbReference type="InterPro" id="IPR052228">
    <property type="entry name" value="Sec_Metab_Biosynth_Oxidored"/>
</dbReference>
<evidence type="ECO:0000256" key="1">
    <source>
        <dbReference type="ARBA" id="ARBA00023002"/>
    </source>
</evidence>
<dbReference type="EMBL" id="MU032349">
    <property type="protein sequence ID" value="KAF3763681.1"/>
    <property type="molecule type" value="Genomic_DNA"/>
</dbReference>
<accession>A0A9P4XZB7</accession>
<organism evidence="2 3">
    <name type="scientific">Cryphonectria parasitica (strain ATCC 38755 / EP155)</name>
    <dbReference type="NCBI Taxonomy" id="660469"/>
    <lineage>
        <taxon>Eukaryota</taxon>
        <taxon>Fungi</taxon>
        <taxon>Dikarya</taxon>
        <taxon>Ascomycota</taxon>
        <taxon>Pezizomycotina</taxon>
        <taxon>Sordariomycetes</taxon>
        <taxon>Sordariomycetidae</taxon>
        <taxon>Diaporthales</taxon>
        <taxon>Cryphonectriaceae</taxon>
        <taxon>Cryphonectria-Endothia species complex</taxon>
        <taxon>Cryphonectria</taxon>
    </lineage>
</organism>
<evidence type="ECO:0000313" key="2">
    <source>
        <dbReference type="EMBL" id="KAF3763681.1"/>
    </source>
</evidence>
<dbReference type="Proteomes" id="UP000803844">
    <property type="component" value="Unassembled WGS sequence"/>
</dbReference>
<dbReference type="RefSeq" id="XP_040774642.1">
    <property type="nucleotide sequence ID" value="XM_040917459.1"/>
</dbReference>
<dbReference type="OrthoDB" id="2898509at2759"/>
<gene>
    <name evidence="2" type="ORF">M406DRAFT_261671</name>
</gene>
<keyword evidence="1" id="KW-0560">Oxidoreductase</keyword>
<keyword evidence="3" id="KW-1185">Reference proteome</keyword>
<dbReference type="PANTHER" id="PTHR47534">
    <property type="entry name" value="YALI0E05731P"/>
    <property type="match status" value="1"/>
</dbReference>
<evidence type="ECO:0000313" key="3">
    <source>
        <dbReference type="Proteomes" id="UP000803844"/>
    </source>
</evidence>
<reference evidence="2" key="1">
    <citation type="journal article" date="2020" name="Phytopathology">
        <title>Genome sequence of the chestnut blight fungus Cryphonectria parasitica EP155: A fundamental resource for an archetypical invasive plant pathogen.</title>
        <authorList>
            <person name="Crouch J.A."/>
            <person name="Dawe A."/>
            <person name="Aerts A."/>
            <person name="Barry K."/>
            <person name="Churchill A.C.L."/>
            <person name="Grimwood J."/>
            <person name="Hillman B."/>
            <person name="Milgroom M.G."/>
            <person name="Pangilinan J."/>
            <person name="Smith M."/>
            <person name="Salamov A."/>
            <person name="Schmutz J."/>
            <person name="Yadav J."/>
            <person name="Grigoriev I.V."/>
            <person name="Nuss D."/>
        </authorList>
    </citation>
    <scope>NUCLEOTIDE SEQUENCE</scope>
    <source>
        <strain evidence="2">EP155</strain>
    </source>
</reference>
<dbReference type="SUPFAM" id="SSF51735">
    <property type="entry name" value="NAD(P)-binding Rossmann-fold domains"/>
    <property type="match status" value="1"/>
</dbReference>
<dbReference type="GeneID" id="63834588"/>
<dbReference type="AlphaFoldDB" id="A0A9P4XZB7"/>
<dbReference type="PANTHER" id="PTHR47534:SF3">
    <property type="entry name" value="ALCOHOL DEHYDROGENASE-LIKE C-TERMINAL DOMAIN-CONTAINING PROTEIN"/>
    <property type="match status" value="1"/>
</dbReference>
<protein>
    <submittedName>
        <fullName evidence="2">Short-chain dehydrogenases/reductase</fullName>
    </submittedName>
</protein>